<dbReference type="InterPro" id="IPR038296">
    <property type="entry name" value="ParD_sf"/>
</dbReference>
<dbReference type="GO" id="GO:0006355">
    <property type="term" value="P:regulation of DNA-templated transcription"/>
    <property type="evidence" value="ECO:0007669"/>
    <property type="project" value="InterPro"/>
</dbReference>
<comment type="similarity">
    <text evidence="1">Belongs to the ParD antitoxin family.</text>
</comment>
<evidence type="ECO:0000256" key="1">
    <source>
        <dbReference type="ARBA" id="ARBA00008580"/>
    </source>
</evidence>
<evidence type="ECO:0000313" key="4">
    <source>
        <dbReference type="Proteomes" id="UP000550508"/>
    </source>
</evidence>
<accession>A0A849VRT7</accession>
<dbReference type="RefSeq" id="WP_113281434.1">
    <property type="nucleotide sequence ID" value="NZ_JABUMX010000003.1"/>
</dbReference>
<dbReference type="Proteomes" id="UP000550508">
    <property type="component" value="Unassembled WGS sequence"/>
</dbReference>
<keyword evidence="4" id="KW-1185">Reference proteome</keyword>
<dbReference type="InterPro" id="IPR022789">
    <property type="entry name" value="ParD"/>
</dbReference>
<comment type="caution">
    <text evidence="3">The sequence shown here is derived from an EMBL/GenBank/DDBJ whole genome shotgun (WGS) entry which is preliminary data.</text>
</comment>
<dbReference type="EMBL" id="JABUMX010000003">
    <property type="protein sequence ID" value="NTS32286.1"/>
    <property type="molecule type" value="Genomic_DNA"/>
</dbReference>
<dbReference type="PANTHER" id="PTHR36582:SF2">
    <property type="entry name" value="ANTITOXIN PARD"/>
    <property type="match status" value="1"/>
</dbReference>
<dbReference type="SUPFAM" id="SSF47598">
    <property type="entry name" value="Ribbon-helix-helix"/>
    <property type="match status" value="1"/>
</dbReference>
<gene>
    <name evidence="3" type="ORF">HQ945_13570</name>
</gene>
<dbReference type="NCBIfam" id="TIGR02606">
    <property type="entry name" value="antidote_CC2985"/>
    <property type="match status" value="1"/>
</dbReference>
<dbReference type="AlphaFoldDB" id="A0A849VRT7"/>
<dbReference type="PANTHER" id="PTHR36582">
    <property type="entry name" value="ANTITOXIN PARD"/>
    <property type="match status" value="1"/>
</dbReference>
<dbReference type="Gene3D" id="6.10.10.120">
    <property type="entry name" value="Antitoxin ParD1-like"/>
    <property type="match status" value="1"/>
</dbReference>
<dbReference type="Pfam" id="PF03693">
    <property type="entry name" value="ParD_antitoxin"/>
    <property type="match status" value="1"/>
</dbReference>
<dbReference type="InterPro" id="IPR010985">
    <property type="entry name" value="Ribbon_hlx_hlx"/>
</dbReference>
<evidence type="ECO:0000256" key="2">
    <source>
        <dbReference type="ARBA" id="ARBA00022649"/>
    </source>
</evidence>
<evidence type="ECO:0000313" key="3">
    <source>
        <dbReference type="EMBL" id="NTS32286.1"/>
    </source>
</evidence>
<name>A0A849VRT7_9HYPH</name>
<reference evidence="3 4" key="1">
    <citation type="submission" date="2020-05" db="EMBL/GenBank/DDBJ databases">
        <authorList>
            <person name="Kim M.K."/>
        </authorList>
    </citation>
    <scope>NUCLEOTIDE SEQUENCE [LARGE SCALE GENOMIC DNA]</scope>
    <source>
        <strain evidence="3 4">BT25</strain>
    </source>
</reference>
<sequence length="86" mass="9667">MAHSVELGNLEAVVERLIKSGRYNSKSEILREGIRLVDEREKRLAALDAALARGLEDVEAGRVRRAQDVFDELKARYTAMAKDRGL</sequence>
<protein>
    <submittedName>
        <fullName evidence="3">Type II toxin-antitoxin system ParD family antitoxin</fullName>
    </submittedName>
</protein>
<proteinExistence type="inferred from homology"/>
<organism evidence="3 4">
    <name type="scientific">Phyllobacterium pellucidum</name>
    <dbReference type="NCBI Taxonomy" id="2740464"/>
    <lineage>
        <taxon>Bacteria</taxon>
        <taxon>Pseudomonadati</taxon>
        <taxon>Pseudomonadota</taxon>
        <taxon>Alphaproteobacteria</taxon>
        <taxon>Hyphomicrobiales</taxon>
        <taxon>Phyllobacteriaceae</taxon>
        <taxon>Phyllobacterium</taxon>
    </lineage>
</organism>
<keyword evidence="2" id="KW-1277">Toxin-antitoxin system</keyword>